<accession>A0A517P4B5</accession>
<name>A0A517P4B5_9PLAN</name>
<dbReference type="EMBL" id="CP036265">
    <property type="protein sequence ID" value="QDT14193.1"/>
    <property type="molecule type" value="Genomic_DNA"/>
</dbReference>
<dbReference type="Proteomes" id="UP000318741">
    <property type="component" value="Chromosome"/>
</dbReference>
<sequence>MPSGSLTAWLHRLAPAAGVALLLGAGVAHQVQTSALRDPAVLTAAADRLDEVPLEIDGWTAEPLELGERQLRLAEATGGFARRYVGPNGEGPVEVMLLAGPQGPISVHPPTVCFRGAGYRQCSPVTNVPAGGVDGVGDFAAATFEKEIDGRPVRIRTHWAWGAGAGWSAPETPRVAFAGEPFLYKLYVTEFRTDGEEAVDDAPLPATRTFLNAFLPRLRSALAADAPAA</sequence>
<feature type="domain" description="Methanolan biosynthesis EpsI" evidence="1">
    <location>
        <begin position="18"/>
        <end position="126"/>
    </location>
</feature>
<dbReference type="RefSeq" id="WP_145356839.1">
    <property type="nucleotide sequence ID" value="NZ_CP036265.1"/>
</dbReference>
<evidence type="ECO:0000313" key="3">
    <source>
        <dbReference type="Proteomes" id="UP000318741"/>
    </source>
</evidence>
<evidence type="ECO:0000259" key="1">
    <source>
        <dbReference type="Pfam" id="PF11984"/>
    </source>
</evidence>
<proteinExistence type="predicted"/>
<dbReference type="AlphaFoldDB" id="A0A517P4B5"/>
<protein>
    <recommendedName>
        <fullName evidence="1">Methanolan biosynthesis EpsI domain-containing protein</fullName>
    </recommendedName>
</protein>
<organism evidence="2 3">
    <name type="scientific">Alienimonas californiensis</name>
    <dbReference type="NCBI Taxonomy" id="2527989"/>
    <lineage>
        <taxon>Bacteria</taxon>
        <taxon>Pseudomonadati</taxon>
        <taxon>Planctomycetota</taxon>
        <taxon>Planctomycetia</taxon>
        <taxon>Planctomycetales</taxon>
        <taxon>Planctomycetaceae</taxon>
        <taxon>Alienimonas</taxon>
    </lineage>
</organism>
<reference evidence="2 3" key="1">
    <citation type="submission" date="2019-02" db="EMBL/GenBank/DDBJ databases">
        <title>Deep-cultivation of Planctomycetes and their phenomic and genomic characterization uncovers novel biology.</title>
        <authorList>
            <person name="Wiegand S."/>
            <person name="Jogler M."/>
            <person name="Boedeker C."/>
            <person name="Pinto D."/>
            <person name="Vollmers J."/>
            <person name="Rivas-Marin E."/>
            <person name="Kohn T."/>
            <person name="Peeters S.H."/>
            <person name="Heuer A."/>
            <person name="Rast P."/>
            <person name="Oberbeckmann S."/>
            <person name="Bunk B."/>
            <person name="Jeske O."/>
            <person name="Meyerdierks A."/>
            <person name="Storesund J.E."/>
            <person name="Kallscheuer N."/>
            <person name="Luecker S."/>
            <person name="Lage O.M."/>
            <person name="Pohl T."/>
            <person name="Merkel B.J."/>
            <person name="Hornburger P."/>
            <person name="Mueller R.-W."/>
            <person name="Bruemmer F."/>
            <person name="Labrenz M."/>
            <person name="Spormann A.M."/>
            <person name="Op den Camp H."/>
            <person name="Overmann J."/>
            <person name="Amann R."/>
            <person name="Jetten M.S.M."/>
            <person name="Mascher T."/>
            <person name="Medema M.H."/>
            <person name="Devos D.P."/>
            <person name="Kaster A.-K."/>
            <person name="Ovreas L."/>
            <person name="Rohde M."/>
            <person name="Galperin M.Y."/>
            <person name="Jogler C."/>
        </authorList>
    </citation>
    <scope>NUCLEOTIDE SEQUENCE [LARGE SCALE GENOMIC DNA]</scope>
    <source>
        <strain evidence="2 3">CA12</strain>
    </source>
</reference>
<dbReference type="OrthoDB" id="288208at2"/>
<dbReference type="Pfam" id="PF11984">
    <property type="entry name" value="DUF3485"/>
    <property type="match status" value="1"/>
</dbReference>
<dbReference type="InterPro" id="IPR014263">
    <property type="entry name" value="Methanolan_biosynth_EpsI"/>
</dbReference>
<gene>
    <name evidence="2" type="ORF">CA12_02610</name>
</gene>
<dbReference type="KEGG" id="acaf:CA12_02610"/>
<evidence type="ECO:0000313" key="2">
    <source>
        <dbReference type="EMBL" id="QDT14193.1"/>
    </source>
</evidence>
<keyword evidence="3" id="KW-1185">Reference proteome</keyword>